<dbReference type="InterPro" id="IPR001204">
    <property type="entry name" value="Phos_transporter"/>
</dbReference>
<comment type="similarity">
    <text evidence="6">Belongs to the inorganic phosphate transporter (PiT) (TC 2.A.20) family.</text>
</comment>
<reference evidence="7 8" key="1">
    <citation type="submission" date="2017-11" db="EMBL/GenBank/DDBJ databases">
        <title>Animal gut microbial communities from fecal samples from Wisconsin, USA.</title>
        <authorList>
            <person name="Neumann A."/>
        </authorList>
    </citation>
    <scope>NUCLEOTIDE SEQUENCE [LARGE SCALE GENOMIC DNA]</scope>
    <source>
        <strain evidence="7 8">UWS3</strain>
    </source>
</reference>
<organism evidence="7 8">
    <name type="scientific">Hallerella succinigenes</name>
    <dbReference type="NCBI Taxonomy" id="1896222"/>
    <lineage>
        <taxon>Bacteria</taxon>
        <taxon>Pseudomonadati</taxon>
        <taxon>Fibrobacterota</taxon>
        <taxon>Fibrobacteria</taxon>
        <taxon>Fibrobacterales</taxon>
        <taxon>Fibrobacteraceae</taxon>
        <taxon>Hallerella</taxon>
    </lineage>
</organism>
<feature type="transmembrane region" description="Helical" evidence="6">
    <location>
        <begin position="484"/>
        <end position="505"/>
    </location>
</feature>
<feature type="transmembrane region" description="Helical" evidence="6">
    <location>
        <begin position="254"/>
        <end position="276"/>
    </location>
</feature>
<evidence type="ECO:0000256" key="3">
    <source>
        <dbReference type="ARBA" id="ARBA00022692"/>
    </source>
</evidence>
<evidence type="ECO:0000256" key="2">
    <source>
        <dbReference type="ARBA" id="ARBA00022448"/>
    </source>
</evidence>
<evidence type="ECO:0000256" key="1">
    <source>
        <dbReference type="ARBA" id="ARBA00004141"/>
    </source>
</evidence>
<evidence type="ECO:0000313" key="7">
    <source>
        <dbReference type="EMBL" id="PJJ42812.1"/>
    </source>
</evidence>
<proteinExistence type="inferred from homology"/>
<feature type="transmembrane region" description="Helical" evidence="6">
    <location>
        <begin position="77"/>
        <end position="98"/>
    </location>
</feature>
<evidence type="ECO:0000256" key="6">
    <source>
        <dbReference type="RuleBase" id="RU363058"/>
    </source>
</evidence>
<keyword evidence="8" id="KW-1185">Reference proteome</keyword>
<dbReference type="AlphaFoldDB" id="A0A2M9AAR5"/>
<dbReference type="OrthoDB" id="1110016at2"/>
<accession>A0A2M9AAR5</accession>
<dbReference type="Proteomes" id="UP000231134">
    <property type="component" value="Unassembled WGS sequence"/>
</dbReference>
<feature type="transmembrane region" description="Helical" evidence="6">
    <location>
        <begin position="310"/>
        <end position="328"/>
    </location>
</feature>
<feature type="transmembrane region" description="Helical" evidence="6">
    <location>
        <begin position="228"/>
        <end position="247"/>
    </location>
</feature>
<feature type="transmembrane region" description="Helical" evidence="6">
    <location>
        <begin position="457"/>
        <end position="478"/>
    </location>
</feature>
<feature type="transmembrane region" description="Helical" evidence="6">
    <location>
        <begin position="147"/>
        <end position="172"/>
    </location>
</feature>
<evidence type="ECO:0000313" key="8">
    <source>
        <dbReference type="Proteomes" id="UP000231134"/>
    </source>
</evidence>
<comment type="subcellular location">
    <subcellularLocation>
        <location evidence="1 6">Membrane</location>
        <topology evidence="1 6">Multi-pass membrane protein</topology>
    </subcellularLocation>
</comment>
<evidence type="ECO:0000256" key="5">
    <source>
        <dbReference type="ARBA" id="ARBA00023136"/>
    </source>
</evidence>
<dbReference type="GO" id="GO:0035435">
    <property type="term" value="P:phosphate ion transmembrane transport"/>
    <property type="evidence" value="ECO:0007669"/>
    <property type="project" value="TreeGrafter"/>
</dbReference>
<name>A0A2M9AAR5_9BACT</name>
<protein>
    <recommendedName>
        <fullName evidence="6">Phosphate transporter</fullName>
    </recommendedName>
</protein>
<dbReference type="PANTHER" id="PTHR11101">
    <property type="entry name" value="PHOSPHATE TRANSPORTER"/>
    <property type="match status" value="1"/>
</dbReference>
<feature type="transmembrane region" description="Helical" evidence="6">
    <location>
        <begin position="426"/>
        <end position="445"/>
    </location>
</feature>
<gene>
    <name evidence="7" type="ORF">BGX16_2859</name>
</gene>
<comment type="caution">
    <text evidence="7">The sequence shown here is derived from an EMBL/GenBank/DDBJ whole genome shotgun (WGS) entry which is preliminary data.</text>
</comment>
<dbReference type="Pfam" id="PF01384">
    <property type="entry name" value="PHO4"/>
    <property type="match status" value="1"/>
</dbReference>
<dbReference type="RefSeq" id="WP_100426652.1">
    <property type="nucleotide sequence ID" value="NZ_PGEX01000001.1"/>
</dbReference>
<keyword evidence="6" id="KW-0592">Phosphate transport</keyword>
<keyword evidence="2 6" id="KW-0813">Transport</keyword>
<feature type="transmembrane region" description="Helical" evidence="6">
    <location>
        <begin position="184"/>
        <end position="208"/>
    </location>
</feature>
<keyword evidence="4 6" id="KW-1133">Transmembrane helix</keyword>
<dbReference type="PANTHER" id="PTHR11101:SF16">
    <property type="entry name" value="PHOSPHATE TRANSPORTER"/>
    <property type="match status" value="1"/>
</dbReference>
<sequence length="752" mass="83552">MMTFYVILVAMLLTLALFDLFVGVSNDAVNFLSSAVGCKAFRFKTLMVFAAIGVFCGATFSSGMMDIARHGIYMPQYYTFAELMCVFAAVMFTDVILLDIFNTLGMPTSTTVSMVFELLGASVAIACIKIIGDDTLELGNLINTTKAFTVIMGIFLSVAIAFVVGLAVQYVTRLVFSFGYRKNLRYFVGIFGSISLTSIFYFILVKGLKNMSFVGDGYRAFMAENERALLVFMFVGFFLLCHLLHAIKVNVLKLIIAFGTFSLALAFAGNDLVNFVGVPLTSLSSLQHLLEDSGTPANYNMAFLLKSEPGQWYLLMIAGVTMVISLVFSKKAKKVVQTSVSLASQTSSDEIFGTNPVARALVRGSNGVAKFISARIPESLSSKIEERFNTKEMILEEDGAAFDLLRACVNLMLASSLIALGTSLKLPLSTTYVTFMVAMGTSLADRAWNRETAVYRITGVLSVIGGWFLTAFAAFASASLVASVLYFGGLPVIFALFAVVIFILVRSNLKYRENKKDKTAERFEKILAASPETKVYPLIQDYSRGEWSEVLRWSADCYEKIIVGFLREDLSKLRSVHKQIKILKKHIERNRRHGSLCTERLAQEDMVVKNFFLYQANDFMGDALFCLQQISSSCKMHVDNAFCVIEGNDKRKFLLRSAIRVKALVEETADMVESMQFELYDAVRDKLRAEGSKFFAERKSEMMRKSSENIRSEILYLTILYESWALIDAVCSVAKASKKFLTVKPQTSAANV</sequence>
<keyword evidence="3 6" id="KW-0812">Transmembrane</keyword>
<dbReference type="GO" id="GO:0005315">
    <property type="term" value="F:phosphate transmembrane transporter activity"/>
    <property type="evidence" value="ECO:0007669"/>
    <property type="project" value="InterPro"/>
</dbReference>
<dbReference type="GO" id="GO:0016020">
    <property type="term" value="C:membrane"/>
    <property type="evidence" value="ECO:0007669"/>
    <property type="project" value="UniProtKB-SubCell"/>
</dbReference>
<dbReference type="EMBL" id="PGEX01000001">
    <property type="protein sequence ID" value="PJJ42812.1"/>
    <property type="molecule type" value="Genomic_DNA"/>
</dbReference>
<evidence type="ECO:0000256" key="4">
    <source>
        <dbReference type="ARBA" id="ARBA00022989"/>
    </source>
</evidence>
<keyword evidence="5 6" id="KW-0472">Membrane</keyword>
<feature type="transmembrane region" description="Helical" evidence="6">
    <location>
        <begin position="45"/>
        <end position="65"/>
    </location>
</feature>